<dbReference type="Gene3D" id="2.30.110.10">
    <property type="entry name" value="Electron Transport, Fmn-binding Protein, Chain A"/>
    <property type="match status" value="1"/>
</dbReference>
<dbReference type="SUPFAM" id="SSF50475">
    <property type="entry name" value="FMN-binding split barrel"/>
    <property type="match status" value="1"/>
</dbReference>
<evidence type="ECO:0000256" key="1">
    <source>
        <dbReference type="ARBA" id="ARBA00023002"/>
    </source>
</evidence>
<evidence type="ECO:0000313" key="3">
    <source>
        <dbReference type="EMBL" id="GAA4263059.1"/>
    </source>
</evidence>
<dbReference type="InterPro" id="IPR052019">
    <property type="entry name" value="F420H2_bilvrd_red/Heme_oxyg"/>
</dbReference>
<reference evidence="4" key="1">
    <citation type="journal article" date="2019" name="Int. J. Syst. Evol. Microbiol.">
        <title>The Global Catalogue of Microorganisms (GCM) 10K type strain sequencing project: providing services to taxonomists for standard genome sequencing and annotation.</title>
        <authorList>
            <consortium name="The Broad Institute Genomics Platform"/>
            <consortium name="The Broad Institute Genome Sequencing Center for Infectious Disease"/>
            <person name="Wu L."/>
            <person name="Ma J."/>
        </authorList>
    </citation>
    <scope>NUCLEOTIDE SEQUENCE [LARGE SCALE GENOMIC DNA]</scope>
    <source>
        <strain evidence="4">JCM 17441</strain>
    </source>
</reference>
<evidence type="ECO:0000259" key="2">
    <source>
        <dbReference type="Pfam" id="PF01243"/>
    </source>
</evidence>
<name>A0ABP8DT01_9ACTN</name>
<dbReference type="RefSeq" id="WP_345141651.1">
    <property type="nucleotide sequence ID" value="NZ_BAABAT010000060.1"/>
</dbReference>
<dbReference type="EMBL" id="BAABAT010000060">
    <property type="protein sequence ID" value="GAA4263059.1"/>
    <property type="molecule type" value="Genomic_DNA"/>
</dbReference>
<accession>A0ABP8DT01</accession>
<keyword evidence="1" id="KW-0560">Oxidoreductase</keyword>
<organism evidence="3 4">
    <name type="scientific">Dactylosporangium darangshiense</name>
    <dbReference type="NCBI Taxonomy" id="579108"/>
    <lineage>
        <taxon>Bacteria</taxon>
        <taxon>Bacillati</taxon>
        <taxon>Actinomycetota</taxon>
        <taxon>Actinomycetes</taxon>
        <taxon>Micromonosporales</taxon>
        <taxon>Micromonosporaceae</taxon>
        <taxon>Dactylosporangium</taxon>
    </lineage>
</organism>
<feature type="domain" description="Pyridoxamine 5'-phosphate oxidase N-terminal" evidence="2">
    <location>
        <begin position="7"/>
        <end position="102"/>
    </location>
</feature>
<proteinExistence type="predicted"/>
<dbReference type="InterPro" id="IPR012349">
    <property type="entry name" value="Split_barrel_FMN-bd"/>
</dbReference>
<keyword evidence="4" id="KW-1185">Reference proteome</keyword>
<dbReference type="PANTHER" id="PTHR35176">
    <property type="entry name" value="HEME OXYGENASE HI_0854-RELATED"/>
    <property type="match status" value="1"/>
</dbReference>
<protein>
    <recommendedName>
        <fullName evidence="2">Pyridoxamine 5'-phosphate oxidase N-terminal domain-containing protein</fullName>
    </recommendedName>
</protein>
<dbReference type="InterPro" id="IPR011576">
    <property type="entry name" value="Pyridox_Oxase_N"/>
</dbReference>
<evidence type="ECO:0000313" key="4">
    <source>
        <dbReference type="Proteomes" id="UP001500620"/>
    </source>
</evidence>
<comment type="caution">
    <text evidence="3">The sequence shown here is derived from an EMBL/GenBank/DDBJ whole genome shotgun (WGS) entry which is preliminary data.</text>
</comment>
<dbReference type="Pfam" id="PF01243">
    <property type="entry name" value="PNPOx_N"/>
    <property type="match status" value="1"/>
</dbReference>
<sequence length="154" mass="16907">MSLERYARQLLDENRYVVLGTADADGEPWVSPVFYALDGYARLYWLSAPETRHSRNLAVRPALSLVVYDSQVPVGEAKAVYMSGRAEIVAGATLPDELQRYNDGGSAKGARRFELSSVDDSGTLRLYRATIAAIWVLDPSLPRDGRTGVDIASL</sequence>
<dbReference type="Proteomes" id="UP001500620">
    <property type="component" value="Unassembled WGS sequence"/>
</dbReference>
<gene>
    <name evidence="3" type="ORF">GCM10022255_104170</name>
</gene>
<dbReference type="PANTHER" id="PTHR35176:SF6">
    <property type="entry name" value="HEME OXYGENASE HI_0854-RELATED"/>
    <property type="match status" value="1"/>
</dbReference>